<dbReference type="AlphaFoldDB" id="A0A1G6P447"/>
<evidence type="ECO:0000313" key="6">
    <source>
        <dbReference type="EMBL" id="SDC74829.1"/>
    </source>
</evidence>
<protein>
    <submittedName>
        <fullName evidence="6">ATPase components of ABC transporters with duplicated ATPase domains</fullName>
    </submittedName>
</protein>
<dbReference type="GO" id="GO:0005524">
    <property type="term" value="F:ATP binding"/>
    <property type="evidence" value="ECO:0007669"/>
    <property type="project" value="UniProtKB-KW"/>
</dbReference>
<evidence type="ECO:0000256" key="4">
    <source>
        <dbReference type="SAM" id="Coils"/>
    </source>
</evidence>
<dbReference type="SUPFAM" id="SSF52540">
    <property type="entry name" value="P-loop containing nucleoside triphosphate hydrolases"/>
    <property type="match status" value="2"/>
</dbReference>
<dbReference type="EMBL" id="FMYM01000015">
    <property type="protein sequence ID" value="SDC74829.1"/>
    <property type="molecule type" value="Genomic_DNA"/>
</dbReference>
<feature type="domain" description="ABC transporter" evidence="5">
    <location>
        <begin position="4"/>
        <end position="252"/>
    </location>
</feature>
<dbReference type="RefSeq" id="WP_176763922.1">
    <property type="nucleotide sequence ID" value="NZ_FMYM01000015.1"/>
</dbReference>
<dbReference type="PROSITE" id="PS50893">
    <property type="entry name" value="ABC_TRANSPORTER_2"/>
    <property type="match status" value="2"/>
</dbReference>
<evidence type="ECO:0000256" key="1">
    <source>
        <dbReference type="ARBA" id="ARBA00022737"/>
    </source>
</evidence>
<keyword evidence="3" id="KW-0067">ATP-binding</keyword>
<proteinExistence type="predicted"/>
<keyword evidence="7" id="KW-1185">Reference proteome</keyword>
<keyword evidence="2" id="KW-0547">Nucleotide-binding</keyword>
<dbReference type="STRING" id="1464122.SAMN05421737_1155"/>
<keyword evidence="4" id="KW-0175">Coiled coil</keyword>
<dbReference type="FunFam" id="3.40.50.300:FF:000011">
    <property type="entry name" value="Putative ABC transporter ATP-binding component"/>
    <property type="match status" value="1"/>
</dbReference>
<dbReference type="SMART" id="SM00382">
    <property type="entry name" value="AAA"/>
    <property type="match status" value="2"/>
</dbReference>
<dbReference type="GO" id="GO:0003676">
    <property type="term" value="F:nucleic acid binding"/>
    <property type="evidence" value="ECO:0007669"/>
    <property type="project" value="UniProtKB-ARBA"/>
</dbReference>
<dbReference type="Proteomes" id="UP000242662">
    <property type="component" value="Unassembled WGS sequence"/>
</dbReference>
<keyword evidence="1" id="KW-0677">Repeat</keyword>
<evidence type="ECO:0000256" key="2">
    <source>
        <dbReference type="ARBA" id="ARBA00022741"/>
    </source>
</evidence>
<dbReference type="NCBIfam" id="NF000355">
    <property type="entry name" value="ribo_prot_ABC_F"/>
    <property type="match status" value="1"/>
</dbReference>
<dbReference type="Pfam" id="PF00005">
    <property type="entry name" value="ABC_tran"/>
    <property type="match status" value="2"/>
</dbReference>
<dbReference type="InterPro" id="IPR051309">
    <property type="entry name" value="ABCF_ATPase"/>
</dbReference>
<feature type="domain" description="ABC transporter" evidence="5">
    <location>
        <begin position="339"/>
        <end position="551"/>
    </location>
</feature>
<dbReference type="InterPro" id="IPR017871">
    <property type="entry name" value="ABC_transporter-like_CS"/>
</dbReference>
<dbReference type="PANTHER" id="PTHR42855">
    <property type="entry name" value="ABC TRANSPORTER ATP-BINDING SUBUNIT"/>
    <property type="match status" value="1"/>
</dbReference>
<evidence type="ECO:0000259" key="5">
    <source>
        <dbReference type="PROSITE" id="PS50893"/>
    </source>
</evidence>
<organism evidence="6 7">
    <name type="scientific">Shouchella lonarensis</name>
    <dbReference type="NCBI Taxonomy" id="1464122"/>
    <lineage>
        <taxon>Bacteria</taxon>
        <taxon>Bacillati</taxon>
        <taxon>Bacillota</taxon>
        <taxon>Bacilli</taxon>
        <taxon>Bacillales</taxon>
        <taxon>Bacillaceae</taxon>
        <taxon>Shouchella</taxon>
    </lineage>
</organism>
<feature type="coiled-coil region" evidence="4">
    <location>
        <begin position="571"/>
        <end position="598"/>
    </location>
</feature>
<dbReference type="PROSITE" id="PS00211">
    <property type="entry name" value="ABC_TRANSPORTER_1"/>
    <property type="match status" value="1"/>
</dbReference>
<sequence>MFIFQATCLKKEWCGHTLFENIHIELKNGEHVAVYGQNGVGKTTLLRGLCGDTPFDHGSVTHMVPVSQWAFLHQEVHATATLQDYVATGDHERALIKQQLETLTQKLEDPDSFKRYEVLYDRFLQMNGYNLDTDVEKCLHTVGLPPDTWHTPVSHLSGGQKTRAQIARILLQQPPCVVMDEPTNHLDEETITWLATWIKQYDGAVLYVSHDRYFLDETAEAIYELTETSCTRYEGGYTAYKQQKDLERKTQAAEAKKQEQERQALLAAIRNYQQWFQSAHKQAGQNDFARAKAKKNVSRLHAKESALKRLDESRIRKPQQSERLHMHLQATSFAGRTLLQATDVSFSYGHKNLFTDVTFSVNRSDKIAVTGPNGAGKTTLLKCMIGTLTPVTGKVSMSPQTKIGYFSQELDDLSAKQTILDSFLTLPGTVEADIRTLLGCFLFSRDDVHKQVRALSMGEKCRVAFLKLYLRGANLLVLDEPTNFLDIDTREIIEDLLQGYDGALVVVSHDRYFLEKIATRVLHVEKGRVDMYDSNYNAYREKRAQPRLNTAAQLRANEREHLQFQLTTLISATTEALSAEQETEIEELKARLRTLEREDKR</sequence>
<dbReference type="Gene3D" id="3.40.50.300">
    <property type="entry name" value="P-loop containing nucleotide triphosphate hydrolases"/>
    <property type="match status" value="2"/>
</dbReference>
<dbReference type="PANTHER" id="PTHR42855:SF2">
    <property type="entry name" value="DRUG RESISTANCE ABC TRANSPORTER,ATP-BINDING PROTEIN"/>
    <property type="match status" value="1"/>
</dbReference>
<dbReference type="InterPro" id="IPR003439">
    <property type="entry name" value="ABC_transporter-like_ATP-bd"/>
</dbReference>
<dbReference type="InterPro" id="IPR003593">
    <property type="entry name" value="AAA+_ATPase"/>
</dbReference>
<reference evidence="7" key="1">
    <citation type="submission" date="2016-09" db="EMBL/GenBank/DDBJ databases">
        <authorList>
            <person name="Varghese N."/>
            <person name="Submissions S."/>
        </authorList>
    </citation>
    <scope>NUCLEOTIDE SEQUENCE [LARGE SCALE GENOMIC DNA]</scope>
    <source>
        <strain evidence="7">25nlg</strain>
    </source>
</reference>
<name>A0A1G6P447_9BACI</name>
<gene>
    <name evidence="6" type="ORF">SAMN05421737_1155</name>
</gene>
<dbReference type="CDD" id="cd03221">
    <property type="entry name" value="ABCF_EF-3"/>
    <property type="match status" value="2"/>
</dbReference>
<dbReference type="FunFam" id="3.40.50.300:FF:000309">
    <property type="entry name" value="ABC transporter ATP-binding protein"/>
    <property type="match status" value="1"/>
</dbReference>
<evidence type="ECO:0000256" key="3">
    <source>
        <dbReference type="ARBA" id="ARBA00022840"/>
    </source>
</evidence>
<dbReference type="GO" id="GO:0016887">
    <property type="term" value="F:ATP hydrolysis activity"/>
    <property type="evidence" value="ECO:0007669"/>
    <property type="project" value="InterPro"/>
</dbReference>
<dbReference type="InterPro" id="IPR027417">
    <property type="entry name" value="P-loop_NTPase"/>
</dbReference>
<evidence type="ECO:0000313" key="7">
    <source>
        <dbReference type="Proteomes" id="UP000242662"/>
    </source>
</evidence>
<accession>A0A1G6P447</accession>